<dbReference type="PROSITE" id="PS51725">
    <property type="entry name" value="ABM"/>
    <property type="match status" value="1"/>
</dbReference>
<evidence type="ECO:0000313" key="3">
    <source>
        <dbReference type="Proteomes" id="UP000694425"/>
    </source>
</evidence>
<dbReference type="InterPro" id="IPR039862">
    <property type="entry name" value="NECAB1/2/3"/>
</dbReference>
<dbReference type="PANTHER" id="PTHR12178:SF11">
    <property type="entry name" value="N-TERMINAL EF-HAND CALCIUM-BINDING PROTEIN 1"/>
    <property type="match status" value="1"/>
</dbReference>
<reference evidence="2" key="1">
    <citation type="submission" date="2025-08" db="UniProtKB">
        <authorList>
            <consortium name="Ensembl"/>
        </authorList>
    </citation>
    <scope>IDENTIFICATION</scope>
</reference>
<proteinExistence type="predicted"/>
<keyword evidence="3" id="KW-1185">Reference proteome</keyword>
<feature type="domain" description="ABM" evidence="1">
    <location>
        <begin position="1"/>
        <end position="82"/>
    </location>
</feature>
<evidence type="ECO:0000313" key="2">
    <source>
        <dbReference type="Ensembl" id="ENSNVIP00000003680.1"/>
    </source>
</evidence>
<dbReference type="Gene3D" id="3.30.70.100">
    <property type="match status" value="1"/>
</dbReference>
<organism evidence="2 3">
    <name type="scientific">Neovison vison</name>
    <name type="common">American mink</name>
    <name type="synonym">Mustela vison</name>
    <dbReference type="NCBI Taxonomy" id="452646"/>
    <lineage>
        <taxon>Eukaryota</taxon>
        <taxon>Metazoa</taxon>
        <taxon>Chordata</taxon>
        <taxon>Craniata</taxon>
        <taxon>Vertebrata</taxon>
        <taxon>Euteleostomi</taxon>
        <taxon>Mammalia</taxon>
        <taxon>Eutheria</taxon>
        <taxon>Laurasiatheria</taxon>
        <taxon>Carnivora</taxon>
        <taxon>Caniformia</taxon>
        <taxon>Musteloidea</taxon>
        <taxon>Mustelidae</taxon>
        <taxon>Mustelinae</taxon>
        <taxon>Neogale</taxon>
    </lineage>
</organism>
<name>A0A8C7EK15_NEOVI</name>
<dbReference type="AlphaFoldDB" id="A0A8C7EK15"/>
<dbReference type="GO" id="GO:0005737">
    <property type="term" value="C:cytoplasm"/>
    <property type="evidence" value="ECO:0007669"/>
    <property type="project" value="TreeGrafter"/>
</dbReference>
<dbReference type="InterPro" id="IPR011008">
    <property type="entry name" value="Dimeric_a/b-barrel"/>
</dbReference>
<dbReference type="Ensembl" id="ENSNVIT00000004315.1">
    <property type="protein sequence ID" value="ENSNVIP00000003680.1"/>
    <property type="gene ID" value="ENSNVIG00000002940.1"/>
</dbReference>
<evidence type="ECO:0000259" key="1">
    <source>
        <dbReference type="PROSITE" id="PS51725"/>
    </source>
</evidence>
<dbReference type="Proteomes" id="UP000694425">
    <property type="component" value="Unplaced"/>
</dbReference>
<dbReference type="Pfam" id="PF03992">
    <property type="entry name" value="ABM"/>
    <property type="match status" value="1"/>
</dbReference>
<reference evidence="2" key="2">
    <citation type="submission" date="2025-09" db="UniProtKB">
        <authorList>
            <consortium name="Ensembl"/>
        </authorList>
    </citation>
    <scope>IDENTIFICATION</scope>
</reference>
<sequence>MSPEKYLFIVEQGLQSDQMSALSTLLELDISIQKLSNESRYIIYEFWENSSVWNSHLQTNYSKTFQRSNVDFLETPELTSTMLVPASWWILNN</sequence>
<dbReference type="SUPFAM" id="SSF54909">
    <property type="entry name" value="Dimeric alpha+beta barrel"/>
    <property type="match status" value="1"/>
</dbReference>
<dbReference type="PANTHER" id="PTHR12178">
    <property type="entry name" value="EF-HAND DOMAIN-CONTAINING PROTEIN"/>
    <property type="match status" value="1"/>
</dbReference>
<protein>
    <recommendedName>
        <fullName evidence="1">ABM domain-containing protein</fullName>
    </recommendedName>
</protein>
<dbReference type="InterPro" id="IPR007138">
    <property type="entry name" value="ABM_dom"/>
</dbReference>
<dbReference type="GeneTree" id="ENSGT00950000183131"/>
<accession>A0A8C7EK15</accession>
<dbReference type="GO" id="GO:0042984">
    <property type="term" value="P:regulation of amyloid precursor protein biosynthetic process"/>
    <property type="evidence" value="ECO:0007669"/>
    <property type="project" value="TreeGrafter"/>
</dbReference>